<dbReference type="WBParaSite" id="Pan_g305.t1">
    <property type="protein sequence ID" value="Pan_g305.t1"/>
    <property type="gene ID" value="Pan_g305"/>
</dbReference>
<organism evidence="2 3">
    <name type="scientific">Panagrellus redivivus</name>
    <name type="common">Microworm</name>
    <dbReference type="NCBI Taxonomy" id="6233"/>
    <lineage>
        <taxon>Eukaryota</taxon>
        <taxon>Metazoa</taxon>
        <taxon>Ecdysozoa</taxon>
        <taxon>Nematoda</taxon>
        <taxon>Chromadorea</taxon>
        <taxon>Rhabditida</taxon>
        <taxon>Tylenchina</taxon>
        <taxon>Panagrolaimomorpha</taxon>
        <taxon>Panagrolaimoidea</taxon>
        <taxon>Panagrolaimidae</taxon>
        <taxon>Panagrellus</taxon>
    </lineage>
</organism>
<dbReference type="SMART" id="SM00757">
    <property type="entry name" value="CRA"/>
    <property type="match status" value="1"/>
</dbReference>
<dbReference type="PROSITE" id="PS50896">
    <property type="entry name" value="LISH"/>
    <property type="match status" value="1"/>
</dbReference>
<dbReference type="InterPro" id="IPR006595">
    <property type="entry name" value="CTLH_C"/>
</dbReference>
<dbReference type="SMART" id="SM00668">
    <property type="entry name" value="CTLH"/>
    <property type="match status" value="1"/>
</dbReference>
<dbReference type="Proteomes" id="UP000492821">
    <property type="component" value="Unassembled WGS sequence"/>
</dbReference>
<reference evidence="3" key="2">
    <citation type="submission" date="2020-10" db="UniProtKB">
        <authorList>
            <consortium name="WormBaseParasite"/>
        </authorList>
    </citation>
    <scope>IDENTIFICATION</scope>
</reference>
<protein>
    <submittedName>
        <fullName evidence="3">LisH domain-containing protein</fullName>
    </submittedName>
</protein>
<evidence type="ECO:0000313" key="2">
    <source>
        <dbReference type="Proteomes" id="UP000492821"/>
    </source>
</evidence>
<feature type="domain" description="CTLH" evidence="1">
    <location>
        <begin position="116"/>
        <end position="169"/>
    </location>
</feature>
<dbReference type="InterPro" id="IPR024964">
    <property type="entry name" value="CTLH/CRA"/>
</dbReference>
<dbReference type="InterPro" id="IPR006594">
    <property type="entry name" value="LisH"/>
</dbReference>
<evidence type="ECO:0000313" key="3">
    <source>
        <dbReference type="WBParaSite" id="Pan_g305.t1"/>
    </source>
</evidence>
<dbReference type="InterPro" id="IPR050618">
    <property type="entry name" value="Ubq-SigPath_Reg"/>
</dbReference>
<name>A0A7E4VTM6_PANRE</name>
<proteinExistence type="predicted"/>
<keyword evidence="2" id="KW-1185">Reference proteome</keyword>
<dbReference type="InterPro" id="IPR013144">
    <property type="entry name" value="CRA_dom"/>
</dbReference>
<accession>A0A7E4VTM6</accession>
<dbReference type="AlphaFoldDB" id="A0A7E4VTM6"/>
<dbReference type="Pfam" id="PF10607">
    <property type="entry name" value="CTLH"/>
    <property type="match status" value="1"/>
</dbReference>
<reference evidence="2" key="1">
    <citation type="journal article" date="2013" name="Genetics">
        <title>The draft genome and transcriptome of Panagrellus redivivus are shaped by the harsh demands of a free-living lifestyle.</title>
        <authorList>
            <person name="Srinivasan J."/>
            <person name="Dillman A.R."/>
            <person name="Macchietto M.G."/>
            <person name="Heikkinen L."/>
            <person name="Lakso M."/>
            <person name="Fracchia K.M."/>
            <person name="Antoshechkin I."/>
            <person name="Mortazavi A."/>
            <person name="Wong G."/>
            <person name="Sternberg P.W."/>
        </authorList>
    </citation>
    <scope>NUCLEOTIDE SEQUENCE [LARGE SCALE GENOMIC DNA]</scope>
    <source>
        <strain evidence="2">MT8872</strain>
    </source>
</reference>
<dbReference type="PANTHER" id="PTHR12864">
    <property type="entry name" value="RAN BINDING PROTEIN 9-RELATED"/>
    <property type="match status" value="1"/>
</dbReference>
<evidence type="ECO:0000259" key="1">
    <source>
        <dbReference type="PROSITE" id="PS50897"/>
    </source>
</evidence>
<sequence>MDPIEDPATMEEDLDCLDFEPPLRRRRQESNKFLLDDNDSVSMPPIHPCYNGTLIKENSWFKQYVTQSDPRADSEKTIGLVVDFFICEGYRETVEMLCAESTAEFTETEKQCLNKRYEIRTSIVNGEIAKAITQIQDYVPSLLADNPKVHFQLLRQQLVELIREKRVTEALDFAQTYLKGLTNQPSELLQKLEQTYGLLVFEKPETSPFGYLLDHNQRNILAAEVNSLICGIKGKNPTSKLEQLFRLIFWNKQQVSSRGEAISERDDDHAAQIAKALFCPDDDLHRGIANF</sequence>
<dbReference type="PROSITE" id="PS50897">
    <property type="entry name" value="CTLH"/>
    <property type="match status" value="1"/>
</dbReference>